<dbReference type="Proteomes" id="UP000254052">
    <property type="component" value="Unassembled WGS sequence"/>
</dbReference>
<organism evidence="2 3">
    <name type="scientific">Escherichia coli</name>
    <dbReference type="NCBI Taxonomy" id="562"/>
    <lineage>
        <taxon>Bacteria</taxon>
        <taxon>Pseudomonadati</taxon>
        <taxon>Pseudomonadota</taxon>
        <taxon>Gammaproteobacteria</taxon>
        <taxon>Enterobacterales</taxon>
        <taxon>Enterobacteriaceae</taxon>
        <taxon>Escherichia</taxon>
    </lineage>
</organism>
<proteinExistence type="predicted"/>
<evidence type="ECO:0000256" key="1">
    <source>
        <dbReference type="SAM" id="MobiDB-lite"/>
    </source>
</evidence>
<sequence length="68" mass="7947">MRKFWNVSFFGDGELIVTEAIWLLFQCDKLWQSWLVAKNFDDWGAQNKTGSASVDQMRSEKSETRLTV</sequence>
<accession>A0A377B3K0</accession>
<feature type="compositionally biased region" description="Polar residues" evidence="1">
    <location>
        <begin position="46"/>
        <end position="56"/>
    </location>
</feature>
<reference evidence="2 3" key="1">
    <citation type="submission" date="2018-06" db="EMBL/GenBank/DDBJ databases">
        <authorList>
            <consortium name="Pathogen Informatics"/>
            <person name="Doyle S."/>
        </authorList>
    </citation>
    <scope>NUCLEOTIDE SEQUENCE [LARGE SCALE GENOMIC DNA]</scope>
    <source>
        <strain evidence="2 3">NCTC9962</strain>
    </source>
</reference>
<gene>
    <name evidence="2" type="ORF">NCTC9962_02869</name>
</gene>
<protein>
    <submittedName>
        <fullName evidence="2">Uncharacterized protein</fullName>
    </submittedName>
</protein>
<dbReference type="AlphaFoldDB" id="A0A377B3K0"/>
<dbReference type="EMBL" id="UGED01000007">
    <property type="protein sequence ID" value="STL42693.1"/>
    <property type="molecule type" value="Genomic_DNA"/>
</dbReference>
<feature type="compositionally biased region" description="Basic and acidic residues" evidence="1">
    <location>
        <begin position="57"/>
        <end position="68"/>
    </location>
</feature>
<name>A0A377B3K0_ECOLX</name>
<evidence type="ECO:0000313" key="2">
    <source>
        <dbReference type="EMBL" id="STL42693.1"/>
    </source>
</evidence>
<dbReference type="RefSeq" id="WP_097516857.1">
    <property type="nucleotide sequence ID" value="NZ_LR134228.1"/>
</dbReference>
<evidence type="ECO:0000313" key="3">
    <source>
        <dbReference type="Proteomes" id="UP000254052"/>
    </source>
</evidence>
<feature type="region of interest" description="Disordered" evidence="1">
    <location>
        <begin position="44"/>
        <end position="68"/>
    </location>
</feature>